<protein>
    <submittedName>
        <fullName evidence="2">Uncharacterized protein</fullName>
    </submittedName>
</protein>
<organism evidence="2 3">
    <name type="scientific">Batillaria attramentaria</name>
    <dbReference type="NCBI Taxonomy" id="370345"/>
    <lineage>
        <taxon>Eukaryota</taxon>
        <taxon>Metazoa</taxon>
        <taxon>Spiralia</taxon>
        <taxon>Lophotrochozoa</taxon>
        <taxon>Mollusca</taxon>
        <taxon>Gastropoda</taxon>
        <taxon>Caenogastropoda</taxon>
        <taxon>Sorbeoconcha</taxon>
        <taxon>Cerithioidea</taxon>
        <taxon>Batillariidae</taxon>
        <taxon>Batillaria</taxon>
    </lineage>
</organism>
<proteinExistence type="predicted"/>
<evidence type="ECO:0000313" key="3">
    <source>
        <dbReference type="Proteomes" id="UP001519460"/>
    </source>
</evidence>
<dbReference type="AlphaFoldDB" id="A0ABD0L819"/>
<evidence type="ECO:0000256" key="1">
    <source>
        <dbReference type="SAM" id="MobiDB-lite"/>
    </source>
</evidence>
<feature type="non-terminal residue" evidence="2">
    <location>
        <position position="100"/>
    </location>
</feature>
<reference evidence="2 3" key="1">
    <citation type="journal article" date="2023" name="Sci. Data">
        <title>Genome assembly of the Korean intertidal mud-creeper Batillaria attramentaria.</title>
        <authorList>
            <person name="Patra A.K."/>
            <person name="Ho P.T."/>
            <person name="Jun S."/>
            <person name="Lee S.J."/>
            <person name="Kim Y."/>
            <person name="Won Y.J."/>
        </authorList>
    </citation>
    <scope>NUCLEOTIDE SEQUENCE [LARGE SCALE GENOMIC DNA]</scope>
    <source>
        <strain evidence="2">Wonlab-2016</strain>
    </source>
</reference>
<keyword evidence="3" id="KW-1185">Reference proteome</keyword>
<dbReference type="EMBL" id="JACVVK020000075">
    <property type="protein sequence ID" value="KAK7495396.1"/>
    <property type="molecule type" value="Genomic_DNA"/>
</dbReference>
<feature type="region of interest" description="Disordered" evidence="1">
    <location>
        <begin position="40"/>
        <end position="62"/>
    </location>
</feature>
<gene>
    <name evidence="2" type="ORF">BaRGS_00013335</name>
</gene>
<accession>A0ABD0L819</accession>
<name>A0ABD0L819_9CAEN</name>
<comment type="caution">
    <text evidence="2">The sequence shown here is derived from an EMBL/GenBank/DDBJ whole genome shotgun (WGS) entry which is preliminary data.</text>
</comment>
<sequence length="100" mass="11015">FALTRWRLARHTGMRLSRFSLDIGDKDLFPARVKKPGILSPNSQAIGSNNLSQRASRGSTLTSETTGPVLVISAWSEKVVFAGDKARHCYYVGHTWSAPL</sequence>
<dbReference type="Proteomes" id="UP001519460">
    <property type="component" value="Unassembled WGS sequence"/>
</dbReference>
<evidence type="ECO:0000313" key="2">
    <source>
        <dbReference type="EMBL" id="KAK7495396.1"/>
    </source>
</evidence>
<feature type="non-terminal residue" evidence="2">
    <location>
        <position position="1"/>
    </location>
</feature>